<proteinExistence type="predicted"/>
<reference evidence="2" key="1">
    <citation type="submission" date="2010-03" db="EMBL/GenBank/DDBJ databases">
        <title>Annotation of Blastomyces dermatitidis strain ATCC 18188.</title>
        <authorList>
            <consortium name="The Broad Institute Genome Sequencing Platform"/>
            <consortium name="Broad Institute Genome Sequencing Center for Infectious Disease."/>
            <person name="Cuomo C."/>
            <person name="Klein B."/>
            <person name="Sullivan T."/>
            <person name="Heitman J."/>
            <person name="Young S."/>
            <person name="Zeng Q."/>
            <person name="Gargeya S."/>
            <person name="Alvarado L."/>
            <person name="Berlin A.M."/>
            <person name="Chapman S.B."/>
            <person name="Chen Z."/>
            <person name="Freedman E."/>
            <person name="Gellesch M."/>
            <person name="Goldberg J."/>
            <person name="Griggs A."/>
            <person name="Gujja S."/>
            <person name="Heilman E."/>
            <person name="Heiman D."/>
            <person name="Howarth C."/>
            <person name="Mehta T."/>
            <person name="Neiman D."/>
            <person name="Pearson M."/>
            <person name="Roberts A."/>
            <person name="Saif S."/>
            <person name="Shea T."/>
            <person name="Shenoy N."/>
            <person name="Sisk P."/>
            <person name="Stolte C."/>
            <person name="Sykes S."/>
            <person name="White J."/>
            <person name="Yandava C."/>
            <person name="Haas B."/>
            <person name="Nusbaum C."/>
            <person name="Birren B."/>
        </authorList>
    </citation>
    <scope>NUCLEOTIDE SEQUENCE</scope>
    <source>
        <strain evidence="2">ATCC 18188</strain>
    </source>
</reference>
<feature type="compositionally biased region" description="Basic and acidic residues" evidence="1">
    <location>
        <begin position="1"/>
        <end position="18"/>
    </location>
</feature>
<dbReference type="AlphaFoldDB" id="A0A0J9ES34"/>
<dbReference type="EMBL" id="GG749526">
    <property type="protein sequence ID" value="KMW68891.1"/>
    <property type="molecule type" value="Genomic_DNA"/>
</dbReference>
<name>A0A0J9ES34_AJEDA</name>
<protein>
    <submittedName>
        <fullName evidence="2">Uncharacterized protein</fullName>
    </submittedName>
</protein>
<accession>A0A0J9ES34</accession>
<feature type="region of interest" description="Disordered" evidence="1">
    <location>
        <begin position="79"/>
        <end position="98"/>
    </location>
</feature>
<evidence type="ECO:0000313" key="2">
    <source>
        <dbReference type="EMBL" id="KMW68891.1"/>
    </source>
</evidence>
<feature type="region of interest" description="Disordered" evidence="1">
    <location>
        <begin position="1"/>
        <end position="21"/>
    </location>
</feature>
<organism evidence="2">
    <name type="scientific">Ajellomyces dermatitidis (strain ATCC 18188 / CBS 674.68)</name>
    <name type="common">Blastomyces dermatitidis</name>
    <dbReference type="NCBI Taxonomy" id="653446"/>
    <lineage>
        <taxon>Eukaryota</taxon>
        <taxon>Fungi</taxon>
        <taxon>Dikarya</taxon>
        <taxon>Ascomycota</taxon>
        <taxon>Pezizomycotina</taxon>
        <taxon>Eurotiomycetes</taxon>
        <taxon>Eurotiomycetidae</taxon>
        <taxon>Onygenales</taxon>
        <taxon>Ajellomycetaceae</taxon>
        <taxon>Blastomyces</taxon>
    </lineage>
</organism>
<dbReference type="Proteomes" id="UP000007802">
    <property type="component" value="Unassembled WGS sequence"/>
</dbReference>
<gene>
    <name evidence="2" type="ORF">BDDG_13106</name>
</gene>
<sequence>MRCSRLCEQKKSDHRPAESQKTLTTLKALQELSARVCKKLLMRRLTAKKGTALLRVRSWPERGRELAAGLKIRYDDETERSEDMIMSSSVPASSADKK</sequence>
<evidence type="ECO:0000256" key="1">
    <source>
        <dbReference type="SAM" id="MobiDB-lite"/>
    </source>
</evidence>